<keyword evidence="3" id="KW-1185">Reference proteome</keyword>
<dbReference type="InterPro" id="IPR013321">
    <property type="entry name" value="Arc_rbn_hlx_hlx"/>
</dbReference>
<dbReference type="EMBL" id="BAAAID010000122">
    <property type="protein sequence ID" value="GAA0960003.1"/>
    <property type="molecule type" value="Genomic_DNA"/>
</dbReference>
<gene>
    <name evidence="2" type="ORF">GCM10009575_093070</name>
</gene>
<evidence type="ECO:0000256" key="1">
    <source>
        <dbReference type="SAM" id="MobiDB-lite"/>
    </source>
</evidence>
<accession>A0ABN1RMG2</accession>
<reference evidence="2 3" key="1">
    <citation type="journal article" date="2019" name="Int. J. Syst. Evol. Microbiol.">
        <title>The Global Catalogue of Microorganisms (GCM) 10K type strain sequencing project: providing services to taxonomists for standard genome sequencing and annotation.</title>
        <authorList>
            <consortium name="The Broad Institute Genomics Platform"/>
            <consortium name="The Broad Institute Genome Sequencing Center for Infectious Disease"/>
            <person name="Wu L."/>
            <person name="Ma J."/>
        </authorList>
    </citation>
    <scope>NUCLEOTIDE SEQUENCE [LARGE SCALE GENOMIC DNA]</scope>
    <source>
        <strain evidence="2 3">JCM 11444</strain>
    </source>
</reference>
<dbReference type="InterPro" id="IPR010985">
    <property type="entry name" value="Ribbon_hlx_hlx"/>
</dbReference>
<dbReference type="Proteomes" id="UP001500418">
    <property type="component" value="Unassembled WGS sequence"/>
</dbReference>
<protein>
    <recommendedName>
        <fullName evidence="4">Toxin-antitoxin system HicB family antitoxin</fullName>
    </recommendedName>
</protein>
<dbReference type="Gene3D" id="1.10.1220.10">
    <property type="entry name" value="Met repressor-like"/>
    <property type="match status" value="1"/>
</dbReference>
<feature type="region of interest" description="Disordered" evidence="1">
    <location>
        <begin position="54"/>
        <end position="99"/>
    </location>
</feature>
<evidence type="ECO:0000313" key="2">
    <source>
        <dbReference type="EMBL" id="GAA0960003.1"/>
    </source>
</evidence>
<organism evidence="2 3">
    <name type="scientific">Streptomyces rhizosphaericus</name>
    <dbReference type="NCBI Taxonomy" id="114699"/>
    <lineage>
        <taxon>Bacteria</taxon>
        <taxon>Bacillati</taxon>
        <taxon>Actinomycetota</taxon>
        <taxon>Actinomycetes</taxon>
        <taxon>Kitasatosporales</taxon>
        <taxon>Streptomycetaceae</taxon>
        <taxon>Streptomyces</taxon>
        <taxon>Streptomyces violaceusniger group</taxon>
    </lineage>
</organism>
<comment type="caution">
    <text evidence="2">The sequence shown here is derived from an EMBL/GenBank/DDBJ whole genome shotgun (WGS) entry which is preliminary data.</text>
</comment>
<name>A0ABN1RMG2_9ACTN</name>
<sequence>MTDESGRTARQPRQRKQMLLRLDPAVHDALARWANDELRSANAQVEFLLRKALADAGRLPGTARPIPRRGRPPRRPAEGAEGTDPTEGPESTSREPRQP</sequence>
<dbReference type="SUPFAM" id="SSF47598">
    <property type="entry name" value="Ribbon-helix-helix"/>
    <property type="match status" value="1"/>
</dbReference>
<feature type="region of interest" description="Disordered" evidence="1">
    <location>
        <begin position="1"/>
        <end position="20"/>
    </location>
</feature>
<evidence type="ECO:0000313" key="3">
    <source>
        <dbReference type="Proteomes" id="UP001500418"/>
    </source>
</evidence>
<evidence type="ECO:0008006" key="4">
    <source>
        <dbReference type="Google" id="ProtNLM"/>
    </source>
</evidence>
<proteinExistence type="predicted"/>